<name>A0A4Y9ZDY4_9AGAM</name>
<evidence type="ECO:0000313" key="7">
    <source>
        <dbReference type="EMBL" id="TFY71978.1"/>
    </source>
</evidence>
<dbReference type="InterPro" id="IPR027974">
    <property type="entry name" value="DUF4470"/>
</dbReference>
<proteinExistence type="predicted"/>
<dbReference type="SUPFAM" id="SSF51430">
    <property type="entry name" value="NAD(P)-linked oxidoreductase"/>
    <property type="match status" value="1"/>
</dbReference>
<feature type="domain" description="MYND-type" evidence="6">
    <location>
        <begin position="1456"/>
        <end position="1497"/>
    </location>
</feature>
<protein>
    <recommendedName>
        <fullName evidence="6">MYND-type domain-containing protein</fullName>
    </recommendedName>
</protein>
<evidence type="ECO:0000259" key="6">
    <source>
        <dbReference type="PROSITE" id="PS50865"/>
    </source>
</evidence>
<dbReference type="STRING" id="205917.A0A4Y9ZDY4"/>
<dbReference type="InterPro" id="IPR036812">
    <property type="entry name" value="NAD(P)_OxRdtase_dom_sf"/>
</dbReference>
<sequence length="1499" mass="165233">MGIAAFYGPPQPDEERLQLLDAVYESGCTNWDTADVYLDSEDLLGKWFKHSGKRSEIFLATKFGWASTGGRSPDGSPEWAKAAFERSLQRLGTDYIDLWYLHRADPLVPIEHTVAAMAEFVKAGKLKYIGLSEVSASALRRAHKVHPIAALQVEYSPFTLDIEDSKVALLETARELGVAIIAYAPLGRGLLTGQYKGPEDFAEDDFRRIIPRFSKENFPNVLNLVSALQRIGEKYKATAAQVCIAWLLAQGDDIIPIPGTRHLKYLSENLGALNIALSPEDLQAVPSIHGEDALRRYAIFVRVGSVACNTSPICLTQDIAPDQSANILLLGCGDPRNILYTLFASGADGASLQRTLDFTCCDIDAAVLARNYILFTLLIDGEVSLDHLWNIFYDFYLKKEPSDALAEHCRTLGDLSKDADTWRASKYGRILKFCTERTRTELRNYWIFYSQFNGLPEHRKAKVQAAFSAGMKNNQMADKVVLSVGRAAGPLFVDAMTPTSKHFTHFWRTGINSVDPKDREGATHINPTFAYSASKEGFDVHYGTDCLGAFPLTPAFTCLKSGPTATTEPIAAAVAVAKSQFEEWCNAFKTVANADDPRLVIRVFAGDALAFCSALQYYSASGSPAATPVYSMPWRGDLIALDSGDYSEGVSPAPPTTFDVIDTSNLTDHLGLLNILAVTRSLLTKRASSTLYTEALLPLGPNAISRFAEHLCGDLNAVCLLFDLAPSASLSKFTTNSNVHEILLYRAFQQGQQFHERVSWKIPSLLDAGSDHSTSEVGLKFDPQQLAVLLFGMYHKMFADEDISALLTGNVTQDILKARSLIHYVRASFVAVLREVKSRVASDWNATMKILLDLMSADQTLLLGSNNWQDLYCQLHLLDIFSVETLLPDNRIIRAQLPSKILPGWEKVPAMVSLTLVVPRDRLRRLEQEDSKNVGTPILVCETQSSNAHNFFSSLRTAFGELTSSGTDDDVELSLKEDASGWSGKSDLIVWFWVPTFVLLHAPSETNINFSIRSTPESMKMMQRTGINLKLYATRLMDRRHVFISRDYPNSPGELEKRQNLSLARKSFDTIVDVQLDRTAEVLATLSRMLDFVDKEAQDVLSSGAAVSQTQTSPCGIKVSFGEIHSIATFPFPIDGTQAKLRIARKSHYIEVIAPPTGSHSQGGLSVNPFPVIFEGGKPTLWNMHRLYLERQPALDITKKQNLERWLNTHVTLSLSDREKAMRSAGQESNQDPFQTLVDVKESLHVLYMRYTGLQGDGKHRVFGLSEPDMGGMYTLLFITDLRLDLAAHTAVLDAFALPLTIDRVSDLSPLLRRLGETKEGVAQIITKDNEMRAWKRLLAAAAERCRRTWAHTADCAYVRAGGRVPLSTEYAETPLCACGEGKDIAPFENMKGWADAAPYVTRVAISPLFAVSYLESVAGDADTIGESVSGGSRAGAAAWAQHARTSSQASGSQNCARCGKGGTAGKPLLRCGRCKTMNYCSAECQRADWKTHKLACNK</sequence>
<dbReference type="SUPFAM" id="SSF144232">
    <property type="entry name" value="HIT/MYND zinc finger-like"/>
    <property type="match status" value="1"/>
</dbReference>
<dbReference type="Gene3D" id="3.20.20.100">
    <property type="entry name" value="NADP-dependent oxidoreductase domain"/>
    <property type="match status" value="1"/>
</dbReference>
<dbReference type="PROSITE" id="PS50865">
    <property type="entry name" value="ZF_MYND_2"/>
    <property type="match status" value="1"/>
</dbReference>
<keyword evidence="8" id="KW-1185">Reference proteome</keyword>
<comment type="caution">
    <text evidence="7">The sequence shown here is derived from an EMBL/GenBank/DDBJ whole genome shotgun (WGS) entry which is preliminary data.</text>
</comment>
<keyword evidence="2 5" id="KW-0863">Zinc-finger</keyword>
<dbReference type="Gene3D" id="6.10.140.2220">
    <property type="match status" value="1"/>
</dbReference>
<dbReference type="EMBL" id="SEOQ01000029">
    <property type="protein sequence ID" value="TFY71978.1"/>
    <property type="molecule type" value="Genomic_DNA"/>
</dbReference>
<dbReference type="PROSITE" id="PS01360">
    <property type="entry name" value="ZF_MYND_1"/>
    <property type="match status" value="1"/>
</dbReference>
<evidence type="ECO:0000256" key="1">
    <source>
        <dbReference type="ARBA" id="ARBA00022723"/>
    </source>
</evidence>
<dbReference type="Proteomes" id="UP000298327">
    <property type="component" value="Unassembled WGS sequence"/>
</dbReference>
<reference evidence="7 8" key="1">
    <citation type="submission" date="2019-02" db="EMBL/GenBank/DDBJ databases">
        <title>Genome sequencing of the rare red list fungi Dentipellis fragilis.</title>
        <authorList>
            <person name="Buettner E."/>
            <person name="Kellner H."/>
        </authorList>
    </citation>
    <scope>NUCLEOTIDE SEQUENCE [LARGE SCALE GENOMIC DNA]</scope>
    <source>
        <strain evidence="7 8">DSM 105465</strain>
    </source>
</reference>
<dbReference type="InterPro" id="IPR002893">
    <property type="entry name" value="Znf_MYND"/>
</dbReference>
<keyword evidence="3" id="KW-0862">Zinc</keyword>
<dbReference type="PANTHER" id="PTHR43625:SF40">
    <property type="entry name" value="ALDO-KETO REDUCTASE YAKC [NADP(+)]"/>
    <property type="match status" value="1"/>
</dbReference>
<evidence type="ECO:0000256" key="3">
    <source>
        <dbReference type="ARBA" id="ARBA00022833"/>
    </source>
</evidence>
<dbReference type="InterPro" id="IPR023210">
    <property type="entry name" value="NADP_OxRdtase_dom"/>
</dbReference>
<gene>
    <name evidence="7" type="ORF">EVG20_g1014</name>
</gene>
<dbReference type="Pfam" id="PF01753">
    <property type="entry name" value="zf-MYND"/>
    <property type="match status" value="1"/>
</dbReference>
<keyword evidence="1" id="KW-0479">Metal-binding</keyword>
<evidence type="ECO:0000256" key="2">
    <source>
        <dbReference type="ARBA" id="ARBA00022771"/>
    </source>
</evidence>
<organism evidence="7 8">
    <name type="scientific">Dentipellis fragilis</name>
    <dbReference type="NCBI Taxonomy" id="205917"/>
    <lineage>
        <taxon>Eukaryota</taxon>
        <taxon>Fungi</taxon>
        <taxon>Dikarya</taxon>
        <taxon>Basidiomycota</taxon>
        <taxon>Agaricomycotina</taxon>
        <taxon>Agaricomycetes</taxon>
        <taxon>Russulales</taxon>
        <taxon>Hericiaceae</taxon>
        <taxon>Dentipellis</taxon>
    </lineage>
</organism>
<dbReference type="PANTHER" id="PTHR43625">
    <property type="entry name" value="AFLATOXIN B1 ALDEHYDE REDUCTASE"/>
    <property type="match status" value="1"/>
</dbReference>
<dbReference type="GO" id="GO:0005737">
    <property type="term" value="C:cytoplasm"/>
    <property type="evidence" value="ECO:0007669"/>
    <property type="project" value="TreeGrafter"/>
</dbReference>
<evidence type="ECO:0000256" key="5">
    <source>
        <dbReference type="PROSITE-ProRule" id="PRU00134"/>
    </source>
</evidence>
<evidence type="ECO:0000313" key="8">
    <source>
        <dbReference type="Proteomes" id="UP000298327"/>
    </source>
</evidence>
<dbReference type="GO" id="GO:0008270">
    <property type="term" value="F:zinc ion binding"/>
    <property type="evidence" value="ECO:0007669"/>
    <property type="project" value="UniProtKB-KW"/>
</dbReference>
<dbReference type="OrthoDB" id="432970at2759"/>
<dbReference type="Pfam" id="PF00248">
    <property type="entry name" value="Aldo_ket_red"/>
    <property type="match status" value="1"/>
</dbReference>
<dbReference type="GO" id="GO:0016491">
    <property type="term" value="F:oxidoreductase activity"/>
    <property type="evidence" value="ECO:0007669"/>
    <property type="project" value="UniProtKB-KW"/>
</dbReference>
<keyword evidence="4" id="KW-0560">Oxidoreductase</keyword>
<evidence type="ECO:0000256" key="4">
    <source>
        <dbReference type="ARBA" id="ARBA00023002"/>
    </source>
</evidence>
<accession>A0A4Y9ZDY4</accession>
<dbReference type="InterPro" id="IPR050791">
    <property type="entry name" value="Aldo-Keto_reductase"/>
</dbReference>
<dbReference type="Pfam" id="PF14737">
    <property type="entry name" value="DUF4470"/>
    <property type="match status" value="1"/>
</dbReference>